<dbReference type="AlphaFoldDB" id="A0AB73HYG5"/>
<sequence length="445" mass="49399">MNESLNSRFIDCLDLEKIREKVTVRPEPVGNLADLDYLIAADVFSSALKSIFIPNEFCLSFIKEMSTQAWLHSQSLFSSEQGYVSRIYSPPDIEVSPVCLTGLAGVGKSQTIAALRKVLPPPMEFSCDHFNSNIELISYWYASARGKAGGRQILSDFLSSQKITSRNAAQLLVDCRRRVNRDGVSMLILEETQHISTGNGASKVTDILLTMAGIGPPMVYVSNYSLVHKLRARNNEDKQRLLSNPRIMLPDDPVGSDWKKYIQECIRVSNGHLQGDLGVLARDIYTATFGIKRLVVLLLKQALIEARASGRSSITVHDLEAAYLSPAYATNKEDVEELNKLELQRQGSRRRLDLVCPFKVPVKLKRNVVEFACSARDSKVNKTVFDSSLNAAERSALKEIESIQPKCAASRPPKSPRIPKASDEDLVGAFHQYVESLGSSPKKPK</sequence>
<dbReference type="RefSeq" id="WP_230013214.1">
    <property type="nucleotide sequence ID" value="NZ_JAODZF010000006.1"/>
</dbReference>
<name>A0AB73HYG5_AQUAC</name>
<evidence type="ECO:0000313" key="2">
    <source>
        <dbReference type="Proteomes" id="UP001158058"/>
    </source>
</evidence>
<evidence type="ECO:0000313" key="1">
    <source>
        <dbReference type="EMBL" id="MDH0142804.1"/>
    </source>
</evidence>
<dbReference type="Proteomes" id="UP001158058">
    <property type="component" value="Unassembled WGS sequence"/>
</dbReference>
<accession>A0AB73HYG5</accession>
<proteinExistence type="predicted"/>
<dbReference type="EMBL" id="JAODZF010000006">
    <property type="protein sequence ID" value="MDH0142804.1"/>
    <property type="molecule type" value="Genomic_DNA"/>
</dbReference>
<gene>
    <name evidence="1" type="ORF">N7380_10775</name>
</gene>
<protein>
    <submittedName>
        <fullName evidence="1">Transposase</fullName>
    </submittedName>
</protein>
<comment type="caution">
    <text evidence="1">The sequence shown here is derived from an EMBL/GenBank/DDBJ whole genome shotgun (WGS) entry which is preliminary data.</text>
</comment>
<organism evidence="1 2">
    <name type="scientific">Aquipseudomonas alcaligenes</name>
    <name type="common">Pseudomonas alcaligenes</name>
    <dbReference type="NCBI Taxonomy" id="43263"/>
    <lineage>
        <taxon>Bacteria</taxon>
        <taxon>Pseudomonadati</taxon>
        <taxon>Pseudomonadota</taxon>
        <taxon>Gammaproteobacteria</taxon>
        <taxon>Pseudomonadales</taxon>
        <taxon>Pseudomonadaceae</taxon>
        <taxon>Aquipseudomonas</taxon>
    </lineage>
</organism>
<reference evidence="1" key="1">
    <citation type="submission" date="2022-09" db="EMBL/GenBank/DDBJ databases">
        <title>Intensive care unit water sources are persistently colonized with multi-drug resistant bacteria and are the site of extensive horizontal gene transfer of antibiotic resistance genes.</title>
        <authorList>
            <person name="Diorio-Toth L."/>
        </authorList>
    </citation>
    <scope>NUCLEOTIDE SEQUENCE</scope>
    <source>
        <strain evidence="1">GD04146</strain>
    </source>
</reference>